<dbReference type="InterPro" id="IPR013783">
    <property type="entry name" value="Ig-like_fold"/>
</dbReference>
<organism evidence="4 5">
    <name type="scientific">Seriola dumerili</name>
    <name type="common">Greater amberjack</name>
    <name type="synonym">Caranx dumerili</name>
    <dbReference type="NCBI Taxonomy" id="41447"/>
    <lineage>
        <taxon>Eukaryota</taxon>
        <taxon>Metazoa</taxon>
        <taxon>Chordata</taxon>
        <taxon>Craniata</taxon>
        <taxon>Vertebrata</taxon>
        <taxon>Euteleostomi</taxon>
        <taxon>Actinopterygii</taxon>
        <taxon>Neopterygii</taxon>
        <taxon>Teleostei</taxon>
        <taxon>Neoteleostei</taxon>
        <taxon>Acanthomorphata</taxon>
        <taxon>Carangaria</taxon>
        <taxon>Carangiformes</taxon>
        <taxon>Carangidae</taxon>
        <taxon>Seriola</taxon>
    </lineage>
</organism>
<evidence type="ECO:0000256" key="1">
    <source>
        <dbReference type="ARBA" id="ARBA00022729"/>
    </source>
</evidence>
<dbReference type="Pfam" id="PF07686">
    <property type="entry name" value="V-set"/>
    <property type="match status" value="1"/>
</dbReference>
<keyword evidence="1" id="KW-0732">Signal</keyword>
<evidence type="ECO:0000256" key="2">
    <source>
        <dbReference type="ARBA" id="ARBA00022859"/>
    </source>
</evidence>
<dbReference type="GO" id="GO:0002376">
    <property type="term" value="P:immune system process"/>
    <property type="evidence" value="ECO:0007669"/>
    <property type="project" value="UniProtKB-KW"/>
</dbReference>
<dbReference type="AlphaFoldDB" id="A0A3B4T5U9"/>
<evidence type="ECO:0000259" key="3">
    <source>
        <dbReference type="Pfam" id="PF07686"/>
    </source>
</evidence>
<sequence>LRLVTDIYNKQGEAATITCSHSIQSYNQILWYKQLKNKQPQLLGYVYFSAATLEADANVKMEGSANKDKNCTLRTEALNLNSSAVYFCAASYHSASYHSHSQNEFFGLIKCPNMVQNPKDIQFTITYDQGEQQIITGEKLTSDSLIIKTFANSFLGDQLINLSTYNLNSILHRLISNEHRSRHMKSLHNDILATNSTLLHVTVMDLFIFSNVTHETATEPHMS</sequence>
<reference evidence="4" key="1">
    <citation type="submission" date="2025-08" db="UniProtKB">
        <authorList>
            <consortium name="Ensembl"/>
        </authorList>
    </citation>
    <scope>IDENTIFICATION</scope>
</reference>
<reference evidence="4" key="2">
    <citation type="submission" date="2025-09" db="UniProtKB">
        <authorList>
            <consortium name="Ensembl"/>
        </authorList>
    </citation>
    <scope>IDENTIFICATION</scope>
</reference>
<feature type="domain" description="Immunoglobulin V-set" evidence="3">
    <location>
        <begin position="10"/>
        <end position="98"/>
    </location>
</feature>
<keyword evidence="5" id="KW-1185">Reference proteome</keyword>
<protein>
    <recommendedName>
        <fullName evidence="3">Immunoglobulin V-set domain-containing protein</fullName>
    </recommendedName>
</protein>
<evidence type="ECO:0000313" key="5">
    <source>
        <dbReference type="Proteomes" id="UP000261420"/>
    </source>
</evidence>
<dbReference type="Proteomes" id="UP000261420">
    <property type="component" value="Unplaced"/>
</dbReference>
<dbReference type="InterPro" id="IPR013106">
    <property type="entry name" value="Ig_V-set"/>
</dbReference>
<dbReference type="GO" id="GO:0005886">
    <property type="term" value="C:plasma membrane"/>
    <property type="evidence" value="ECO:0007669"/>
    <property type="project" value="TreeGrafter"/>
</dbReference>
<name>A0A3B4T5U9_SERDU</name>
<dbReference type="InterPro" id="IPR050413">
    <property type="entry name" value="TCR_beta_variable"/>
</dbReference>
<evidence type="ECO:0000313" key="4">
    <source>
        <dbReference type="Ensembl" id="ENSSDUP00000001440.1"/>
    </source>
</evidence>
<dbReference type="SUPFAM" id="SSF48726">
    <property type="entry name" value="Immunoglobulin"/>
    <property type="match status" value="1"/>
</dbReference>
<keyword evidence="2" id="KW-0391">Immunity</keyword>
<dbReference type="GO" id="GO:0007166">
    <property type="term" value="P:cell surface receptor signaling pathway"/>
    <property type="evidence" value="ECO:0007669"/>
    <property type="project" value="TreeGrafter"/>
</dbReference>
<dbReference type="Gene3D" id="2.60.40.10">
    <property type="entry name" value="Immunoglobulins"/>
    <property type="match status" value="1"/>
</dbReference>
<dbReference type="Ensembl" id="ENSSDUT00000001496.1">
    <property type="protein sequence ID" value="ENSSDUP00000001440.1"/>
    <property type="gene ID" value="ENSSDUG00000001147.1"/>
</dbReference>
<dbReference type="InterPro" id="IPR036179">
    <property type="entry name" value="Ig-like_dom_sf"/>
</dbReference>
<dbReference type="PANTHER" id="PTHR23268:SF102">
    <property type="entry name" value="IMMUNOGLOBULIN V-SET DOMAIN-CONTAINING PROTEIN"/>
    <property type="match status" value="1"/>
</dbReference>
<dbReference type="GeneTree" id="ENSGT01120000272306"/>
<accession>A0A3B4T5U9</accession>
<dbReference type="PANTHER" id="PTHR23268">
    <property type="entry name" value="T-CELL RECEPTOR BETA CHAIN"/>
    <property type="match status" value="1"/>
</dbReference>
<proteinExistence type="predicted"/>